<evidence type="ECO:0000256" key="1">
    <source>
        <dbReference type="SAM" id="MobiDB-lite"/>
    </source>
</evidence>
<feature type="region of interest" description="Disordered" evidence="1">
    <location>
        <begin position="651"/>
        <end position="679"/>
    </location>
</feature>
<organism evidence="2 3">
    <name type="scientific">Hyaloscypha bicolor E</name>
    <dbReference type="NCBI Taxonomy" id="1095630"/>
    <lineage>
        <taxon>Eukaryota</taxon>
        <taxon>Fungi</taxon>
        <taxon>Dikarya</taxon>
        <taxon>Ascomycota</taxon>
        <taxon>Pezizomycotina</taxon>
        <taxon>Leotiomycetes</taxon>
        <taxon>Helotiales</taxon>
        <taxon>Hyaloscyphaceae</taxon>
        <taxon>Hyaloscypha</taxon>
        <taxon>Hyaloscypha bicolor</taxon>
    </lineage>
</organism>
<name>A0A2J6TAG7_9HELO</name>
<protein>
    <submittedName>
        <fullName evidence="2">Uncharacterized protein</fullName>
    </submittedName>
</protein>
<dbReference type="GeneID" id="36585032"/>
<evidence type="ECO:0000313" key="2">
    <source>
        <dbReference type="EMBL" id="PMD59973.1"/>
    </source>
</evidence>
<evidence type="ECO:0000313" key="3">
    <source>
        <dbReference type="Proteomes" id="UP000235371"/>
    </source>
</evidence>
<keyword evidence="3" id="KW-1185">Reference proteome</keyword>
<feature type="compositionally biased region" description="Basic and acidic residues" evidence="1">
    <location>
        <begin position="716"/>
        <end position="728"/>
    </location>
</feature>
<dbReference type="STRING" id="1095630.A0A2J6TAG7"/>
<proteinExistence type="predicted"/>
<dbReference type="RefSeq" id="XP_024736877.1">
    <property type="nucleotide sequence ID" value="XM_024876955.1"/>
</dbReference>
<reference evidence="2 3" key="1">
    <citation type="submission" date="2016-04" db="EMBL/GenBank/DDBJ databases">
        <title>A degradative enzymes factory behind the ericoid mycorrhizal symbiosis.</title>
        <authorList>
            <consortium name="DOE Joint Genome Institute"/>
            <person name="Martino E."/>
            <person name="Morin E."/>
            <person name="Grelet G."/>
            <person name="Kuo A."/>
            <person name="Kohler A."/>
            <person name="Daghino S."/>
            <person name="Barry K."/>
            <person name="Choi C."/>
            <person name="Cichocki N."/>
            <person name="Clum A."/>
            <person name="Copeland A."/>
            <person name="Hainaut M."/>
            <person name="Haridas S."/>
            <person name="Labutti K."/>
            <person name="Lindquist E."/>
            <person name="Lipzen A."/>
            <person name="Khouja H.-R."/>
            <person name="Murat C."/>
            <person name="Ohm R."/>
            <person name="Olson A."/>
            <person name="Spatafora J."/>
            <person name="Veneault-Fourrey C."/>
            <person name="Henrissat B."/>
            <person name="Grigoriev I."/>
            <person name="Martin F."/>
            <person name="Perotto S."/>
        </authorList>
    </citation>
    <scope>NUCLEOTIDE SEQUENCE [LARGE SCALE GENOMIC DNA]</scope>
    <source>
        <strain evidence="2 3">E</strain>
    </source>
</reference>
<dbReference type="OrthoDB" id="2922289at2759"/>
<dbReference type="PANTHER" id="PTHR40788:SF2">
    <property type="entry name" value="CLR5 DOMAIN-CONTAINING PROTEIN"/>
    <property type="match status" value="1"/>
</dbReference>
<dbReference type="AlphaFoldDB" id="A0A2J6TAG7"/>
<feature type="region of interest" description="Disordered" evidence="1">
    <location>
        <begin position="693"/>
        <end position="743"/>
    </location>
</feature>
<accession>A0A2J6TAG7</accession>
<sequence>MAPQRKDWAVEMAKNGRWPTTDEDFKEMVKQMDFLGLKGPYHPKNAYPGSPYMNCRRPTAAQVRKEAKFASERVLSDWNTLRKIVERHAETLEKRWTKKTRKKQKELLLQAWPNISPTHRPDFEAYRMENTGRHHFGLSKFQEAFKWPNINQQDLSSRSLIIFINNRARNPPSVFARADVDATRLGSNGHWIPEQDFLLGYTIFMDGAKTETYGKLVSWDDDKDAADLLFSQRQFSPGEGLRVFELQEKIYPFLVKCCELILHDLVEDGSLLGGEVPIPSETSAAAAKTSEPSSVTEILPSLATISAEAPYRLPANLDLERLRAIFAARLSAAEDNLWLLREDPGYFADTIMDWSEHRNDRLPDTRGQPHPTGPQTTQFWERVIRNVIADAYTGFETWSLLHRSVNRLCALKEKYKNDISYDRQLPEEYLITILKFKQLLLIACETPLHNLKNIQSSPPLRQYFIREPQDPRTINMHIRPINELDPHFHKPWGLLLILWDEQQRELFGLPQVIDYFEWIMQDPTEKKNLSPYMADCFADLAILSRALLEIDIYQPWAATFEDENRKHARKIMETMSEATFQINYLEHMDRVMLGITQLAMPKDGKFDYPIDKKRTKQTTEAMINAEKNLDFFWIKFDANWRRLAGKNIDKCMGDHKPGQSGQKIKRTAPWVEPVKEAKKPKVEPVDLDVKAWTDSTSTNEEIPAKPSKQKVKTKRATVEPDTKTEDTQKASPLPPAAQPDKQPVFKVSPASLKVFNTLFFTPGSAGNVGEVPWIDFLRAMASTGFAAQKLYGSIWQFTPTNLDVERSIQFHEPHPEVKIRFTVARRMGRRLTRAYGWYGEMFELDK</sequence>
<dbReference type="InParanoid" id="A0A2J6TAG7"/>
<dbReference type="PANTHER" id="PTHR40788">
    <property type="entry name" value="CLR5 DOMAIN-CONTAINING PROTEIN-RELATED"/>
    <property type="match status" value="1"/>
</dbReference>
<dbReference type="Proteomes" id="UP000235371">
    <property type="component" value="Unassembled WGS sequence"/>
</dbReference>
<dbReference type="EMBL" id="KZ613803">
    <property type="protein sequence ID" value="PMD59973.1"/>
    <property type="molecule type" value="Genomic_DNA"/>
</dbReference>
<gene>
    <name evidence="2" type="ORF">K444DRAFT_561662</name>
</gene>